<dbReference type="InterPro" id="IPR006121">
    <property type="entry name" value="HMA_dom"/>
</dbReference>
<dbReference type="AlphaFoldDB" id="A0A371HGX9"/>
<dbReference type="Pfam" id="PF00403">
    <property type="entry name" value="HMA"/>
    <property type="match status" value="1"/>
</dbReference>
<dbReference type="SUPFAM" id="SSF55008">
    <property type="entry name" value="HMA, heavy metal-associated domain"/>
    <property type="match status" value="1"/>
</dbReference>
<evidence type="ECO:0000259" key="1">
    <source>
        <dbReference type="Pfam" id="PF00403"/>
    </source>
</evidence>
<sequence>MAFEDGSKKELQKVGLKISKGFPLIRPTLASMECLSLPVVQEVVLSADMQCEKCQKRVADIITKMNETESVVVNVLEKKVVLTFRLPTIGKIISQQITPVPKVAIIKRIFRSSQSKGNANRGHQEIIPFLL</sequence>
<dbReference type="OrthoDB" id="1649273at2759"/>
<dbReference type="Proteomes" id="UP000257109">
    <property type="component" value="Unassembled WGS sequence"/>
</dbReference>
<feature type="non-terminal residue" evidence="2">
    <location>
        <position position="1"/>
    </location>
</feature>
<dbReference type="InterPro" id="IPR036163">
    <property type="entry name" value="HMA_dom_sf"/>
</dbReference>
<dbReference type="EMBL" id="QJKJ01002608">
    <property type="protein sequence ID" value="RDY02048.1"/>
    <property type="molecule type" value="Genomic_DNA"/>
</dbReference>
<evidence type="ECO:0000313" key="2">
    <source>
        <dbReference type="EMBL" id="RDY02048.1"/>
    </source>
</evidence>
<dbReference type="GO" id="GO:0046872">
    <property type="term" value="F:metal ion binding"/>
    <property type="evidence" value="ECO:0007669"/>
    <property type="project" value="InterPro"/>
</dbReference>
<protein>
    <recommendedName>
        <fullName evidence="1">HMA domain-containing protein</fullName>
    </recommendedName>
</protein>
<gene>
    <name evidence="2" type="ORF">CR513_14543</name>
</gene>
<name>A0A371HGX9_MUCPR</name>
<reference evidence="2" key="1">
    <citation type="submission" date="2018-05" db="EMBL/GenBank/DDBJ databases">
        <title>Draft genome of Mucuna pruriens seed.</title>
        <authorList>
            <person name="Nnadi N.E."/>
            <person name="Vos R."/>
            <person name="Hasami M.H."/>
            <person name="Devisetty U.K."/>
            <person name="Aguiy J.C."/>
        </authorList>
    </citation>
    <scope>NUCLEOTIDE SEQUENCE [LARGE SCALE GENOMIC DNA]</scope>
    <source>
        <strain evidence="2">JCA_2017</strain>
    </source>
</reference>
<organism evidence="2 3">
    <name type="scientific">Mucuna pruriens</name>
    <name type="common">Velvet bean</name>
    <name type="synonym">Dolichos pruriens</name>
    <dbReference type="NCBI Taxonomy" id="157652"/>
    <lineage>
        <taxon>Eukaryota</taxon>
        <taxon>Viridiplantae</taxon>
        <taxon>Streptophyta</taxon>
        <taxon>Embryophyta</taxon>
        <taxon>Tracheophyta</taxon>
        <taxon>Spermatophyta</taxon>
        <taxon>Magnoliopsida</taxon>
        <taxon>eudicotyledons</taxon>
        <taxon>Gunneridae</taxon>
        <taxon>Pentapetalae</taxon>
        <taxon>rosids</taxon>
        <taxon>fabids</taxon>
        <taxon>Fabales</taxon>
        <taxon>Fabaceae</taxon>
        <taxon>Papilionoideae</taxon>
        <taxon>50 kb inversion clade</taxon>
        <taxon>NPAAA clade</taxon>
        <taxon>indigoferoid/millettioid clade</taxon>
        <taxon>Phaseoleae</taxon>
        <taxon>Mucuna</taxon>
    </lineage>
</organism>
<dbReference type="PANTHER" id="PTHR47294:SF6">
    <property type="entry name" value="HMA DOMAIN-CONTAINING PROTEIN"/>
    <property type="match status" value="1"/>
</dbReference>
<comment type="caution">
    <text evidence="2">The sequence shown here is derived from an EMBL/GenBank/DDBJ whole genome shotgun (WGS) entry which is preliminary data.</text>
</comment>
<dbReference type="Gene3D" id="3.30.70.100">
    <property type="match status" value="1"/>
</dbReference>
<accession>A0A371HGX9</accession>
<keyword evidence="3" id="KW-1185">Reference proteome</keyword>
<evidence type="ECO:0000313" key="3">
    <source>
        <dbReference type="Proteomes" id="UP000257109"/>
    </source>
</evidence>
<dbReference type="PANTHER" id="PTHR47294">
    <property type="entry name" value="OS08G0431150 PROTEIN"/>
    <property type="match status" value="1"/>
</dbReference>
<feature type="domain" description="HMA" evidence="1">
    <location>
        <begin position="47"/>
        <end position="88"/>
    </location>
</feature>
<proteinExistence type="predicted"/>